<protein>
    <submittedName>
        <fullName evidence="4">Uncharacterized protein</fullName>
    </submittedName>
</protein>
<dbReference type="GO" id="GO:0005634">
    <property type="term" value="C:nucleus"/>
    <property type="evidence" value="ECO:0007669"/>
    <property type="project" value="TreeGrafter"/>
</dbReference>
<dbReference type="Proteomes" id="UP001224775">
    <property type="component" value="Unassembled WGS sequence"/>
</dbReference>
<dbReference type="InterPro" id="IPR032675">
    <property type="entry name" value="LRR_dom_sf"/>
</dbReference>
<organism evidence="4 5">
    <name type="scientific">Skeletonema marinoi</name>
    <dbReference type="NCBI Taxonomy" id="267567"/>
    <lineage>
        <taxon>Eukaryota</taxon>
        <taxon>Sar</taxon>
        <taxon>Stramenopiles</taxon>
        <taxon>Ochrophyta</taxon>
        <taxon>Bacillariophyta</taxon>
        <taxon>Coscinodiscophyceae</taxon>
        <taxon>Thalassiosirophycidae</taxon>
        <taxon>Thalassiosirales</taxon>
        <taxon>Skeletonemataceae</taxon>
        <taxon>Skeletonema</taxon>
        <taxon>Skeletonema marinoi-dohrnii complex</taxon>
    </lineage>
</organism>
<sequence>MDVQDYEYYEARAKDVKLEDITSSQLNAYILERLRDNDPDFTHISIGEEYTDERDFVVREGDDLGWLGYFVGRSKELECLKISDLPDSLNIDSFLRGIGHNRSIESLAISIDLGEESFQTLVPFLRNNNSLGDLHFIGFNIGLQCARNIGSLLGQQCSLKCLYFEENNLGDEGLAEIAAALRAQPQIEELGLLGNQNIGRNGCVALGSALEGMRNPGLAMLDLGHTDIDDEGIHAM</sequence>
<evidence type="ECO:0000313" key="5">
    <source>
        <dbReference type="Proteomes" id="UP001224775"/>
    </source>
</evidence>
<keyword evidence="5" id="KW-1185">Reference proteome</keyword>
<dbReference type="PANTHER" id="PTHR24113">
    <property type="entry name" value="RAN GTPASE-ACTIVATING PROTEIN 1"/>
    <property type="match status" value="1"/>
</dbReference>
<dbReference type="Gene3D" id="3.80.10.10">
    <property type="entry name" value="Ribonuclease Inhibitor"/>
    <property type="match status" value="1"/>
</dbReference>
<feature type="non-terminal residue" evidence="4">
    <location>
        <position position="236"/>
    </location>
</feature>
<evidence type="ECO:0000313" key="4">
    <source>
        <dbReference type="EMBL" id="KAK1743091.1"/>
    </source>
</evidence>
<gene>
    <name evidence="4" type="ORF">QTG54_006688</name>
</gene>
<comment type="caution">
    <text evidence="4">The sequence shown here is derived from an EMBL/GenBank/DDBJ whole genome shotgun (WGS) entry which is preliminary data.</text>
</comment>
<dbReference type="EMBL" id="JATAAI010000010">
    <property type="protein sequence ID" value="KAK1743091.1"/>
    <property type="molecule type" value="Genomic_DNA"/>
</dbReference>
<reference evidence="4" key="1">
    <citation type="submission" date="2023-06" db="EMBL/GenBank/DDBJ databases">
        <title>Survivors Of The Sea: Transcriptome response of Skeletonema marinoi to long-term dormancy.</title>
        <authorList>
            <person name="Pinder M.I.M."/>
            <person name="Kourtchenko O."/>
            <person name="Robertson E.K."/>
            <person name="Larsson T."/>
            <person name="Maumus F."/>
            <person name="Osuna-Cruz C.M."/>
            <person name="Vancaester E."/>
            <person name="Stenow R."/>
            <person name="Vandepoele K."/>
            <person name="Ploug H."/>
            <person name="Bruchert V."/>
            <person name="Godhe A."/>
            <person name="Topel M."/>
        </authorList>
    </citation>
    <scope>NUCLEOTIDE SEQUENCE</scope>
    <source>
        <strain evidence="4">R05AC</strain>
    </source>
</reference>
<dbReference type="SMART" id="SM00368">
    <property type="entry name" value="LRR_RI"/>
    <property type="match status" value="2"/>
</dbReference>
<evidence type="ECO:0000256" key="2">
    <source>
        <dbReference type="ARBA" id="ARBA00022614"/>
    </source>
</evidence>
<dbReference type="GO" id="GO:0048471">
    <property type="term" value="C:perinuclear region of cytoplasm"/>
    <property type="evidence" value="ECO:0007669"/>
    <property type="project" value="TreeGrafter"/>
</dbReference>
<keyword evidence="1" id="KW-0343">GTPase activation</keyword>
<name>A0AAD8YAW4_9STRA</name>
<dbReference type="SUPFAM" id="SSF52047">
    <property type="entry name" value="RNI-like"/>
    <property type="match status" value="1"/>
</dbReference>
<keyword evidence="3" id="KW-0677">Repeat</keyword>
<evidence type="ECO:0000256" key="3">
    <source>
        <dbReference type="ARBA" id="ARBA00022737"/>
    </source>
</evidence>
<accession>A0AAD8YAW4</accession>
<dbReference type="GO" id="GO:0005096">
    <property type="term" value="F:GTPase activator activity"/>
    <property type="evidence" value="ECO:0007669"/>
    <property type="project" value="UniProtKB-KW"/>
</dbReference>
<dbReference type="GO" id="GO:0005829">
    <property type="term" value="C:cytosol"/>
    <property type="evidence" value="ECO:0007669"/>
    <property type="project" value="TreeGrafter"/>
</dbReference>
<dbReference type="AlphaFoldDB" id="A0AAD8YAW4"/>
<dbReference type="InterPro" id="IPR027038">
    <property type="entry name" value="RanGap"/>
</dbReference>
<keyword evidence="2" id="KW-0433">Leucine-rich repeat</keyword>
<dbReference type="GO" id="GO:0006913">
    <property type="term" value="P:nucleocytoplasmic transport"/>
    <property type="evidence" value="ECO:0007669"/>
    <property type="project" value="TreeGrafter"/>
</dbReference>
<dbReference type="GO" id="GO:0031267">
    <property type="term" value="F:small GTPase binding"/>
    <property type="evidence" value="ECO:0007669"/>
    <property type="project" value="TreeGrafter"/>
</dbReference>
<dbReference type="PANTHER" id="PTHR24113:SF12">
    <property type="entry name" value="RAN GTPASE-ACTIVATING PROTEIN 1"/>
    <property type="match status" value="1"/>
</dbReference>
<proteinExistence type="predicted"/>
<evidence type="ECO:0000256" key="1">
    <source>
        <dbReference type="ARBA" id="ARBA00022468"/>
    </source>
</evidence>